<reference evidence="3" key="1">
    <citation type="journal article" date="2019" name="Int. J. Syst. Evol. Microbiol.">
        <title>The Global Catalogue of Microorganisms (GCM) 10K type strain sequencing project: providing services to taxonomists for standard genome sequencing and annotation.</title>
        <authorList>
            <consortium name="The Broad Institute Genomics Platform"/>
            <consortium name="The Broad Institute Genome Sequencing Center for Infectious Disease"/>
            <person name="Wu L."/>
            <person name="Ma J."/>
        </authorList>
    </citation>
    <scope>NUCLEOTIDE SEQUENCE [LARGE SCALE GENOMIC DNA]</scope>
    <source>
        <strain evidence="3">KCTC 52344</strain>
    </source>
</reference>
<dbReference type="EMBL" id="JBHULC010000015">
    <property type="protein sequence ID" value="MFD2522236.1"/>
    <property type="molecule type" value="Genomic_DNA"/>
</dbReference>
<dbReference type="InterPro" id="IPR016181">
    <property type="entry name" value="Acyl_CoA_acyltransferase"/>
</dbReference>
<sequence>MHFRDLKNAPREEWEFIYSQYRLTFPIDEQRNEHQFYALFENEHTRIFGIYRNDNPMGYFVTWPMSNFLFVEFFEIYQIFRSTGIGARALEILKNEYNVLVLETEPPSMGIIAKKRIEFYERNGFRIADPDYIQPAYDAAKKSINLYLMATDSIELDAVKSEIYNKVYGVAIG</sequence>
<accession>A0ABW5J840</accession>
<dbReference type="Proteomes" id="UP001597510">
    <property type="component" value="Unassembled WGS sequence"/>
</dbReference>
<gene>
    <name evidence="2" type="ORF">ACFSR2_15150</name>
</gene>
<dbReference type="Pfam" id="PF00583">
    <property type="entry name" value="Acetyltransf_1"/>
    <property type="match status" value="1"/>
</dbReference>
<evidence type="ECO:0000313" key="3">
    <source>
        <dbReference type="Proteomes" id="UP001597510"/>
    </source>
</evidence>
<dbReference type="EC" id="2.3.1.-" evidence="2"/>
<dbReference type="PROSITE" id="PS51186">
    <property type="entry name" value="GNAT"/>
    <property type="match status" value="1"/>
</dbReference>
<dbReference type="InterPro" id="IPR000182">
    <property type="entry name" value="GNAT_dom"/>
</dbReference>
<protein>
    <submittedName>
        <fullName evidence="2">GNAT family N-acetyltransferase</fullName>
        <ecNumber evidence="2">2.3.1.-</ecNumber>
    </submittedName>
</protein>
<evidence type="ECO:0000313" key="2">
    <source>
        <dbReference type="EMBL" id="MFD2522236.1"/>
    </source>
</evidence>
<name>A0ABW5J840_9BACT</name>
<evidence type="ECO:0000259" key="1">
    <source>
        <dbReference type="PROSITE" id="PS51186"/>
    </source>
</evidence>
<comment type="caution">
    <text evidence="2">The sequence shown here is derived from an EMBL/GenBank/DDBJ whole genome shotgun (WGS) entry which is preliminary data.</text>
</comment>
<dbReference type="RefSeq" id="WP_340240805.1">
    <property type="nucleotide sequence ID" value="NZ_JBBEWC010000026.1"/>
</dbReference>
<dbReference type="SUPFAM" id="SSF55729">
    <property type="entry name" value="Acyl-CoA N-acyltransferases (Nat)"/>
    <property type="match status" value="1"/>
</dbReference>
<keyword evidence="2" id="KW-0808">Transferase</keyword>
<feature type="domain" description="N-acetyltransferase" evidence="1">
    <location>
        <begin position="1"/>
        <end position="144"/>
    </location>
</feature>
<dbReference type="GO" id="GO:0016746">
    <property type="term" value="F:acyltransferase activity"/>
    <property type="evidence" value="ECO:0007669"/>
    <property type="project" value="UniProtKB-KW"/>
</dbReference>
<proteinExistence type="predicted"/>
<keyword evidence="3" id="KW-1185">Reference proteome</keyword>
<organism evidence="2 3">
    <name type="scientific">Emticicia soli</name>
    <dbReference type="NCBI Taxonomy" id="2027878"/>
    <lineage>
        <taxon>Bacteria</taxon>
        <taxon>Pseudomonadati</taxon>
        <taxon>Bacteroidota</taxon>
        <taxon>Cytophagia</taxon>
        <taxon>Cytophagales</taxon>
        <taxon>Leadbetterellaceae</taxon>
        <taxon>Emticicia</taxon>
    </lineage>
</organism>
<dbReference type="Gene3D" id="3.40.630.30">
    <property type="match status" value="1"/>
</dbReference>
<keyword evidence="2" id="KW-0012">Acyltransferase</keyword>